<protein>
    <submittedName>
        <fullName evidence="1">Uncharacterized protein</fullName>
    </submittedName>
</protein>
<dbReference type="Proteomes" id="UP000218810">
    <property type="component" value="Unassembled WGS sequence"/>
</dbReference>
<reference evidence="2" key="1">
    <citation type="submission" date="2017-09" db="EMBL/GenBank/DDBJ databases">
        <authorList>
            <person name="Zhang Y."/>
            <person name="Huang X."/>
            <person name="Liu J."/>
            <person name="Lu L."/>
            <person name="Peng K."/>
        </authorList>
    </citation>
    <scope>NUCLEOTIDE SEQUENCE [LARGE SCALE GENOMIC DNA]</scope>
    <source>
        <strain evidence="2">S-XJ-1</strain>
    </source>
</reference>
<dbReference type="AlphaFoldDB" id="A0A2A2WRC9"/>
<keyword evidence="2" id="KW-1185">Reference proteome</keyword>
<sequence length="76" mass="8506">MRAGPFGAGVVRDRQAAWRQVAQLQSSQTQFAHSCRSPQLSHEQMLWLQVSQVQSVQVHIAQLSSQLSHEQVVHSS</sequence>
<proteinExistence type="predicted"/>
<name>A0A2A2WRC9_9ACTN</name>
<accession>A0A2A2WRC9</accession>
<gene>
    <name evidence="1" type="ORF">CEY15_07390</name>
</gene>
<comment type="caution">
    <text evidence="1">The sequence shown here is derived from an EMBL/GenBank/DDBJ whole genome shotgun (WGS) entry which is preliminary data.</text>
</comment>
<dbReference type="EMBL" id="NTGA01000013">
    <property type="protein sequence ID" value="PAY23705.1"/>
    <property type="molecule type" value="Genomic_DNA"/>
</dbReference>
<organism evidence="1 2">
    <name type="scientific">Dietzia natronolimnaea</name>
    <dbReference type="NCBI Taxonomy" id="161920"/>
    <lineage>
        <taxon>Bacteria</taxon>
        <taxon>Bacillati</taxon>
        <taxon>Actinomycetota</taxon>
        <taxon>Actinomycetes</taxon>
        <taxon>Mycobacteriales</taxon>
        <taxon>Dietziaceae</taxon>
        <taxon>Dietzia</taxon>
    </lineage>
</organism>
<evidence type="ECO:0000313" key="1">
    <source>
        <dbReference type="EMBL" id="PAY23705.1"/>
    </source>
</evidence>
<evidence type="ECO:0000313" key="2">
    <source>
        <dbReference type="Proteomes" id="UP000218810"/>
    </source>
</evidence>